<accession>A0A6D2KMT1</accession>
<evidence type="ECO:0000313" key="3">
    <source>
        <dbReference type="Proteomes" id="UP000467841"/>
    </source>
</evidence>
<feature type="compositionally biased region" description="Acidic residues" evidence="1">
    <location>
        <begin position="99"/>
        <end position="135"/>
    </location>
</feature>
<feature type="compositionally biased region" description="Basic and acidic residues" evidence="1">
    <location>
        <begin position="13"/>
        <end position="24"/>
    </location>
</feature>
<feature type="region of interest" description="Disordered" evidence="1">
    <location>
        <begin position="1"/>
        <end position="148"/>
    </location>
</feature>
<reference evidence="2" key="1">
    <citation type="submission" date="2020-01" db="EMBL/GenBank/DDBJ databases">
        <authorList>
            <person name="Mishra B."/>
        </authorList>
    </citation>
    <scope>NUCLEOTIDE SEQUENCE [LARGE SCALE GENOMIC DNA]</scope>
</reference>
<sequence>MTNSEGSRASQRRMVEGESSNARERRLKCKPIWRMTQRMEESDAEGMYTLRKSLRVERLREERRTKKRNDPISSESEQGEFEIGVNLVQEEGNGSPSEEGSDETESEEEGEEVNQLVEESEQESNQDEPMEEVEPQESHKRRRRTPYVPRALQCPLLHGLYGDQVPTC</sequence>
<comment type="caution">
    <text evidence="2">The sequence shown here is derived from an EMBL/GenBank/DDBJ whole genome shotgun (WGS) entry which is preliminary data.</text>
</comment>
<dbReference type="Proteomes" id="UP000467841">
    <property type="component" value="Unassembled WGS sequence"/>
</dbReference>
<keyword evidence="3" id="KW-1185">Reference proteome</keyword>
<feature type="compositionally biased region" description="Basic and acidic residues" evidence="1">
    <location>
        <begin position="54"/>
        <end position="70"/>
    </location>
</feature>
<organism evidence="2 3">
    <name type="scientific">Microthlaspi erraticum</name>
    <dbReference type="NCBI Taxonomy" id="1685480"/>
    <lineage>
        <taxon>Eukaryota</taxon>
        <taxon>Viridiplantae</taxon>
        <taxon>Streptophyta</taxon>
        <taxon>Embryophyta</taxon>
        <taxon>Tracheophyta</taxon>
        <taxon>Spermatophyta</taxon>
        <taxon>Magnoliopsida</taxon>
        <taxon>eudicotyledons</taxon>
        <taxon>Gunneridae</taxon>
        <taxon>Pentapetalae</taxon>
        <taxon>rosids</taxon>
        <taxon>malvids</taxon>
        <taxon>Brassicales</taxon>
        <taxon>Brassicaceae</taxon>
        <taxon>Coluteocarpeae</taxon>
        <taxon>Microthlaspi</taxon>
    </lineage>
</organism>
<dbReference type="AlphaFoldDB" id="A0A6D2KMT1"/>
<name>A0A6D2KMT1_9BRAS</name>
<proteinExistence type="predicted"/>
<dbReference type="EMBL" id="CACVBM020001397">
    <property type="protein sequence ID" value="CAA7048868.1"/>
    <property type="molecule type" value="Genomic_DNA"/>
</dbReference>
<evidence type="ECO:0000313" key="2">
    <source>
        <dbReference type="EMBL" id="CAA7048868.1"/>
    </source>
</evidence>
<protein>
    <submittedName>
        <fullName evidence="2">Uncharacterized protein</fullName>
    </submittedName>
</protein>
<evidence type="ECO:0000256" key="1">
    <source>
        <dbReference type="SAM" id="MobiDB-lite"/>
    </source>
</evidence>
<gene>
    <name evidence="2" type="ORF">MERR_LOCUS36103</name>
</gene>